<dbReference type="InterPro" id="IPR015797">
    <property type="entry name" value="NUDIX_hydrolase-like_dom_sf"/>
</dbReference>
<gene>
    <name evidence="2" type="ORF">QWZ03_00260</name>
</gene>
<dbReference type="InterPro" id="IPR036390">
    <property type="entry name" value="WH_DNA-bd_sf"/>
</dbReference>
<dbReference type="Gene3D" id="1.10.10.10">
    <property type="entry name" value="Winged helix-like DNA-binding domain superfamily/Winged helix DNA-binding domain"/>
    <property type="match status" value="1"/>
</dbReference>
<evidence type="ECO:0000259" key="1">
    <source>
        <dbReference type="Pfam" id="PF21906"/>
    </source>
</evidence>
<dbReference type="InterPro" id="IPR036388">
    <property type="entry name" value="WH-like_DNA-bd_sf"/>
</dbReference>
<reference evidence="2" key="1">
    <citation type="journal article" date="2014" name="Int. J. Syst. Evol. Microbiol.">
        <title>Complete genome of a new Firmicutes species belonging to the dominant human colonic microbiota ('Ruminococcus bicirculans') reveals two chromosomes and a selective capacity to utilize plant glucans.</title>
        <authorList>
            <consortium name="NISC Comparative Sequencing Program"/>
            <person name="Wegmann U."/>
            <person name="Louis P."/>
            <person name="Goesmann A."/>
            <person name="Henrissat B."/>
            <person name="Duncan S.H."/>
            <person name="Flint H.J."/>
        </authorList>
    </citation>
    <scope>NUCLEOTIDE SEQUENCE</scope>
    <source>
        <strain evidence="2">CECT 7703</strain>
    </source>
</reference>
<accession>A0ABT8AZK9</accession>
<dbReference type="Gene3D" id="3.90.79.10">
    <property type="entry name" value="Nucleoside Triphosphate Pyrophosphohydrolase"/>
    <property type="match status" value="1"/>
</dbReference>
<dbReference type="Proteomes" id="UP001180081">
    <property type="component" value="Unassembled WGS sequence"/>
</dbReference>
<name>A0ABT8AZK9_9NEIS</name>
<dbReference type="GO" id="GO:0016787">
    <property type="term" value="F:hydrolase activity"/>
    <property type="evidence" value="ECO:0007669"/>
    <property type="project" value="UniProtKB-KW"/>
</dbReference>
<keyword evidence="2" id="KW-0378">Hydrolase</keyword>
<dbReference type="CDD" id="cd18873">
    <property type="entry name" value="NUDIX_NadM_like"/>
    <property type="match status" value="1"/>
</dbReference>
<evidence type="ECO:0000313" key="3">
    <source>
        <dbReference type="Proteomes" id="UP001180081"/>
    </source>
</evidence>
<reference evidence="2" key="2">
    <citation type="submission" date="2023-06" db="EMBL/GenBank/DDBJ databases">
        <authorList>
            <person name="Lucena T."/>
            <person name="Sun Q."/>
        </authorList>
    </citation>
    <scope>NUCLEOTIDE SEQUENCE</scope>
    <source>
        <strain evidence="2">CECT 7703</strain>
    </source>
</reference>
<dbReference type="Pfam" id="PF21906">
    <property type="entry name" value="WHD_NrtR"/>
    <property type="match status" value="1"/>
</dbReference>
<dbReference type="SUPFAM" id="SSF46785">
    <property type="entry name" value="Winged helix' DNA-binding domain"/>
    <property type="match status" value="1"/>
</dbReference>
<dbReference type="PANTHER" id="PTHR43736">
    <property type="entry name" value="ADP-RIBOSE PYROPHOSPHATASE"/>
    <property type="match status" value="1"/>
</dbReference>
<feature type="domain" description="NrtR DNA-binding winged helix" evidence="1">
    <location>
        <begin position="147"/>
        <end position="206"/>
    </location>
</feature>
<organism evidence="2 3">
    <name type="scientific">Chitinimonas viridis</name>
    <dbReference type="NCBI Taxonomy" id="664880"/>
    <lineage>
        <taxon>Bacteria</taxon>
        <taxon>Pseudomonadati</taxon>
        <taxon>Pseudomonadota</taxon>
        <taxon>Betaproteobacteria</taxon>
        <taxon>Neisseriales</taxon>
        <taxon>Chitinibacteraceae</taxon>
        <taxon>Chitinimonas</taxon>
    </lineage>
</organism>
<comment type="caution">
    <text evidence="2">The sequence shown here is derived from an EMBL/GenBank/DDBJ whole genome shotgun (WGS) entry which is preliminary data.</text>
</comment>
<dbReference type="PANTHER" id="PTHR43736:SF4">
    <property type="entry name" value="SLR1690 PROTEIN"/>
    <property type="match status" value="1"/>
</dbReference>
<evidence type="ECO:0000313" key="2">
    <source>
        <dbReference type="EMBL" id="MDN3575205.1"/>
    </source>
</evidence>
<sequence>MEQNIIVSVDVVLFTLSEGQLKIVLLRRERDPYAGQLALPGGYIHADKDRDSLASAERVLLNKTGLVSPYLEQLYTFSGGVRDPRGWSLSVAYYALVHESLLVPDAELRFELWPVAAVPDLPFDHNRIVDHAAKRLRDKSTYTSLPCHLLPELFTLTELQQTYEHILGVALDKSVFRRKLPELDFLEAVPDAIRQGKHRPAQLYRLRPDRRLTIFDKPV</sequence>
<dbReference type="SUPFAM" id="SSF55811">
    <property type="entry name" value="Nudix"/>
    <property type="match status" value="1"/>
</dbReference>
<keyword evidence="3" id="KW-1185">Reference proteome</keyword>
<dbReference type="InterPro" id="IPR054105">
    <property type="entry name" value="WHD_NrtR"/>
</dbReference>
<protein>
    <submittedName>
        <fullName evidence="2">NUDIX hydrolase</fullName>
    </submittedName>
</protein>
<dbReference type="EMBL" id="JAUFPU010000001">
    <property type="protein sequence ID" value="MDN3575205.1"/>
    <property type="molecule type" value="Genomic_DNA"/>
</dbReference>
<proteinExistence type="predicted"/>